<evidence type="ECO:0000256" key="6">
    <source>
        <dbReference type="SAM" id="MobiDB-lite"/>
    </source>
</evidence>
<dbReference type="InterPro" id="IPR000644">
    <property type="entry name" value="CBS_dom"/>
</dbReference>
<dbReference type="InterPro" id="IPR027417">
    <property type="entry name" value="P-loop_NTPase"/>
</dbReference>
<comment type="caution">
    <text evidence="8">The sequence shown here is derived from an EMBL/GenBank/DDBJ whole genome shotgun (WGS) entry which is preliminary data.</text>
</comment>
<accession>A0ABS2TUB3</accession>
<dbReference type="InterPro" id="IPR017871">
    <property type="entry name" value="ABC_transporter-like_CS"/>
</dbReference>
<comment type="similarity">
    <text evidence="1">Belongs to the ABC transporter superfamily.</text>
</comment>
<name>A0ABS2TUB3_9ACTN</name>
<evidence type="ECO:0000256" key="5">
    <source>
        <dbReference type="ARBA" id="ARBA00022970"/>
    </source>
</evidence>
<keyword evidence="4 8" id="KW-0067">ATP-binding</keyword>
<evidence type="ECO:0000259" key="7">
    <source>
        <dbReference type="PROSITE" id="PS50893"/>
    </source>
</evidence>
<dbReference type="SUPFAM" id="SSF54631">
    <property type="entry name" value="CBS-domain pair"/>
    <property type="match status" value="1"/>
</dbReference>
<feature type="compositionally biased region" description="Basic and acidic residues" evidence="6">
    <location>
        <begin position="413"/>
        <end position="422"/>
    </location>
</feature>
<dbReference type="InterPro" id="IPR003439">
    <property type="entry name" value="ABC_transporter-like_ATP-bd"/>
</dbReference>
<dbReference type="Pfam" id="PF00005">
    <property type="entry name" value="ABC_tran"/>
    <property type="match status" value="1"/>
</dbReference>
<dbReference type="InterPro" id="IPR003593">
    <property type="entry name" value="AAA+_ATPase"/>
</dbReference>
<dbReference type="NCBIfam" id="TIGR01186">
    <property type="entry name" value="proV"/>
    <property type="match status" value="1"/>
</dbReference>
<dbReference type="GO" id="GO:0005524">
    <property type="term" value="F:ATP binding"/>
    <property type="evidence" value="ECO:0007669"/>
    <property type="project" value="UniProtKB-KW"/>
</dbReference>
<dbReference type="InterPro" id="IPR051921">
    <property type="entry name" value="ABC_osmolyte_uptake_ATP-bind"/>
</dbReference>
<dbReference type="PANTHER" id="PTHR43869:SF1">
    <property type="entry name" value="GLYCINE BETAINE_PROLINE BETAINE TRANSPORT SYSTEM ATP-BINDING PROTEIN PROV"/>
    <property type="match status" value="1"/>
</dbReference>
<evidence type="ECO:0000256" key="4">
    <source>
        <dbReference type="ARBA" id="ARBA00022840"/>
    </source>
</evidence>
<dbReference type="Gene3D" id="3.10.580.10">
    <property type="entry name" value="CBS-domain"/>
    <property type="match status" value="1"/>
</dbReference>
<feature type="domain" description="ABC transporter" evidence="7">
    <location>
        <begin position="22"/>
        <end position="263"/>
    </location>
</feature>
<dbReference type="SMART" id="SM00382">
    <property type="entry name" value="AAA"/>
    <property type="match status" value="1"/>
</dbReference>
<evidence type="ECO:0000256" key="2">
    <source>
        <dbReference type="ARBA" id="ARBA00022448"/>
    </source>
</evidence>
<organism evidence="8 9">
    <name type="scientific">Actinacidiphila acididurans</name>
    <dbReference type="NCBI Taxonomy" id="2784346"/>
    <lineage>
        <taxon>Bacteria</taxon>
        <taxon>Bacillati</taxon>
        <taxon>Actinomycetota</taxon>
        <taxon>Actinomycetes</taxon>
        <taxon>Kitasatosporales</taxon>
        <taxon>Streptomycetaceae</taxon>
        <taxon>Actinacidiphila</taxon>
    </lineage>
</organism>
<evidence type="ECO:0000313" key="9">
    <source>
        <dbReference type="Proteomes" id="UP000749040"/>
    </source>
</evidence>
<dbReference type="Gene3D" id="3.40.50.300">
    <property type="entry name" value="P-loop containing nucleotide triphosphate hydrolases"/>
    <property type="match status" value="1"/>
</dbReference>
<reference evidence="8 9" key="1">
    <citation type="submission" date="2021-01" db="EMBL/GenBank/DDBJ databases">
        <title>Streptomyces acididurans sp. nov., isolated from a peat swamp forest soil.</title>
        <authorList>
            <person name="Chantavorakit T."/>
            <person name="Duangmal K."/>
        </authorList>
    </citation>
    <scope>NUCLEOTIDE SEQUENCE [LARGE SCALE GENOMIC DNA]</scope>
    <source>
        <strain evidence="8 9">KK5PA1</strain>
    </source>
</reference>
<dbReference type="Proteomes" id="UP000749040">
    <property type="component" value="Unassembled WGS sequence"/>
</dbReference>
<dbReference type="PROSITE" id="PS50893">
    <property type="entry name" value="ABC_TRANSPORTER_2"/>
    <property type="match status" value="1"/>
</dbReference>
<dbReference type="CDD" id="cd03294">
    <property type="entry name" value="ABC_Pro_Gly_Betaine"/>
    <property type="match status" value="1"/>
</dbReference>
<dbReference type="PROSITE" id="PS00211">
    <property type="entry name" value="ABC_TRANSPORTER_1"/>
    <property type="match status" value="1"/>
</dbReference>
<keyword evidence="3" id="KW-0547">Nucleotide-binding</keyword>
<protein>
    <submittedName>
        <fullName evidence="8">Glycine betaine/L-proline ABC transporter ATP-binding protein</fullName>
    </submittedName>
</protein>
<proteinExistence type="inferred from homology"/>
<sequence>MTKLAAEHVFKIFGRRPKEGVRRLQEGADRDRLREDGTTAAVIDASFTVQEGEIFVIMGLSGSGKSTLLRMLNGLLEPTSGRVLFDGQDLTALSAKALRDMRSRKISMVFQHFALFPHRSVLENAAYGLEVQGVPRAEREKRAAEALDLVGLDGWGPHWPDELSGGMQQRVGLARALATDADLLLMDESFSALDPLIRRDMQDQLLDLQQRLRKTIVFITHDLNEAMRLGDRIAVMRDGRIVQIGAAADILSHPADDYVAGFVQDVDRSRVLTAASIMERPRVIVSTDDQPDAVVRALRTDKASAAFVVSPAPALRLVGTVTEAQAAAAADGEGTVGELMRAATVTAQPDAPLADLLAPASRSDLPLPVVDGDGRLAGVVPQLRLLAALGDRPTPADRADRSDGSDTAGRADQSIREEAASA</sequence>
<gene>
    <name evidence="8" type="ORF">ITX44_20810</name>
</gene>
<dbReference type="Pfam" id="PF00571">
    <property type="entry name" value="CBS"/>
    <property type="match status" value="1"/>
</dbReference>
<evidence type="ECO:0000256" key="1">
    <source>
        <dbReference type="ARBA" id="ARBA00005417"/>
    </source>
</evidence>
<evidence type="ECO:0000313" key="8">
    <source>
        <dbReference type="EMBL" id="MBM9506924.1"/>
    </source>
</evidence>
<dbReference type="RefSeq" id="WP_205358802.1">
    <property type="nucleotide sequence ID" value="NZ_JADKYB010000011.1"/>
</dbReference>
<dbReference type="SUPFAM" id="SSF52540">
    <property type="entry name" value="P-loop containing nucleoside triphosphate hydrolases"/>
    <property type="match status" value="1"/>
</dbReference>
<keyword evidence="5" id="KW-0029">Amino-acid transport</keyword>
<feature type="region of interest" description="Disordered" evidence="6">
    <location>
        <begin position="389"/>
        <end position="422"/>
    </location>
</feature>
<feature type="compositionally biased region" description="Basic and acidic residues" evidence="6">
    <location>
        <begin position="394"/>
        <end position="404"/>
    </location>
</feature>
<keyword evidence="2" id="KW-0813">Transport</keyword>
<dbReference type="InterPro" id="IPR046342">
    <property type="entry name" value="CBS_dom_sf"/>
</dbReference>
<dbReference type="InterPro" id="IPR005892">
    <property type="entry name" value="Gly-betaine_transp_ATP-bd"/>
</dbReference>
<dbReference type="EMBL" id="JADKYB010000011">
    <property type="protein sequence ID" value="MBM9506924.1"/>
    <property type="molecule type" value="Genomic_DNA"/>
</dbReference>
<keyword evidence="9" id="KW-1185">Reference proteome</keyword>
<evidence type="ECO:0000256" key="3">
    <source>
        <dbReference type="ARBA" id="ARBA00022741"/>
    </source>
</evidence>
<dbReference type="PANTHER" id="PTHR43869">
    <property type="entry name" value="GLYCINE BETAINE/PROLINE BETAINE TRANSPORT SYSTEM ATP-BINDING PROTEIN PROV"/>
    <property type="match status" value="1"/>
</dbReference>